<proteinExistence type="predicted"/>
<evidence type="ECO:0000313" key="1">
    <source>
        <dbReference type="EMBL" id="SVB16392.1"/>
    </source>
</evidence>
<accession>A0A382BSI7</accession>
<dbReference type="AlphaFoldDB" id="A0A382BSI7"/>
<dbReference type="EMBL" id="UINC01031021">
    <property type="protein sequence ID" value="SVB16392.1"/>
    <property type="molecule type" value="Genomic_DNA"/>
</dbReference>
<reference evidence="1" key="1">
    <citation type="submission" date="2018-05" db="EMBL/GenBank/DDBJ databases">
        <authorList>
            <person name="Lanie J.A."/>
            <person name="Ng W.-L."/>
            <person name="Kazmierczak K.M."/>
            <person name="Andrzejewski T.M."/>
            <person name="Davidsen T.M."/>
            <person name="Wayne K.J."/>
            <person name="Tettelin H."/>
            <person name="Glass J.I."/>
            <person name="Rusch D."/>
            <person name="Podicherti R."/>
            <person name="Tsui H.-C.T."/>
            <person name="Winkler M.E."/>
        </authorList>
    </citation>
    <scope>NUCLEOTIDE SEQUENCE</scope>
</reference>
<name>A0A382BSI7_9ZZZZ</name>
<gene>
    <name evidence="1" type="ORF">METZ01_LOCUS169246</name>
</gene>
<protein>
    <submittedName>
        <fullName evidence="1">Uncharacterized protein</fullName>
    </submittedName>
</protein>
<organism evidence="1">
    <name type="scientific">marine metagenome</name>
    <dbReference type="NCBI Taxonomy" id="408172"/>
    <lineage>
        <taxon>unclassified sequences</taxon>
        <taxon>metagenomes</taxon>
        <taxon>ecological metagenomes</taxon>
    </lineage>
</organism>
<sequence length="35" mass="3938">MQTTLVISKPNFISFQFTYIEMIGRLGSSVGRAED</sequence>